<evidence type="ECO:0000313" key="1">
    <source>
        <dbReference type="EMBL" id="CAD8193859.1"/>
    </source>
</evidence>
<accession>A0A8S1X0C5</accession>
<keyword evidence="2" id="KW-1185">Reference proteome</keyword>
<dbReference type="OrthoDB" id="294519at2759"/>
<reference evidence="1" key="1">
    <citation type="submission" date="2021-01" db="EMBL/GenBank/DDBJ databases">
        <authorList>
            <consortium name="Genoscope - CEA"/>
            <person name="William W."/>
        </authorList>
    </citation>
    <scope>NUCLEOTIDE SEQUENCE</scope>
</reference>
<comment type="caution">
    <text evidence="1">The sequence shown here is derived from an EMBL/GenBank/DDBJ whole genome shotgun (WGS) entry which is preliminary data.</text>
</comment>
<protein>
    <submittedName>
        <fullName evidence="1">Uncharacterized protein</fullName>
    </submittedName>
</protein>
<dbReference type="AlphaFoldDB" id="A0A8S1X0C5"/>
<dbReference type="EMBL" id="CAJJDP010000105">
    <property type="protein sequence ID" value="CAD8193859.1"/>
    <property type="molecule type" value="Genomic_DNA"/>
</dbReference>
<sequence length="180" mass="21086">MQEYLKSGRSLHFAQQQDEFLNKKYSEFDPASFLNNFDAIPDKNLRFKSESISLLTKQTDQKKEMQKIPDTKFLVLPKINSKFIRDEAVEEVYFLPETKQKYSKANRLILSNNILSPSMYRFSKSSRNLDQLQAKKKRVEFNTALEIVDFEGRVSTEIISPEQQAIKKSARFSRLKTLEC</sequence>
<organism evidence="1 2">
    <name type="scientific">Paramecium octaurelia</name>
    <dbReference type="NCBI Taxonomy" id="43137"/>
    <lineage>
        <taxon>Eukaryota</taxon>
        <taxon>Sar</taxon>
        <taxon>Alveolata</taxon>
        <taxon>Ciliophora</taxon>
        <taxon>Intramacronucleata</taxon>
        <taxon>Oligohymenophorea</taxon>
        <taxon>Peniculida</taxon>
        <taxon>Parameciidae</taxon>
        <taxon>Paramecium</taxon>
    </lineage>
</organism>
<evidence type="ECO:0000313" key="2">
    <source>
        <dbReference type="Proteomes" id="UP000683925"/>
    </source>
</evidence>
<dbReference type="OMA" id="KFIRDQD"/>
<proteinExistence type="predicted"/>
<gene>
    <name evidence="1" type="ORF">POCTA_138.1.T1050151</name>
</gene>
<name>A0A8S1X0C5_PAROT</name>
<dbReference type="Proteomes" id="UP000683925">
    <property type="component" value="Unassembled WGS sequence"/>
</dbReference>